<keyword evidence="5" id="KW-1185">Reference proteome</keyword>
<reference evidence="4 5" key="1">
    <citation type="submission" date="2019-05" db="EMBL/GenBank/DDBJ databases">
        <title>Genome sequences of Thalassotalea litorea 1K03283.</title>
        <authorList>
            <person name="Zhang D."/>
        </authorList>
    </citation>
    <scope>NUCLEOTIDE SEQUENCE [LARGE SCALE GENOMIC DNA]</scope>
    <source>
        <strain evidence="4 5">MCCC 1K03283</strain>
    </source>
</reference>
<keyword evidence="1 2" id="KW-0732">Signal</keyword>
<dbReference type="InterPro" id="IPR011519">
    <property type="entry name" value="UnbV_ASPIC"/>
</dbReference>
<evidence type="ECO:0000256" key="2">
    <source>
        <dbReference type="SAM" id="SignalP"/>
    </source>
</evidence>
<accession>A0A5R9IL30</accession>
<feature type="chain" id="PRO_5024287487" evidence="2">
    <location>
        <begin position="27"/>
        <end position="662"/>
    </location>
</feature>
<feature type="domain" description="ASPIC/UnbV" evidence="3">
    <location>
        <begin position="583"/>
        <end position="649"/>
    </location>
</feature>
<name>A0A5R9IL30_9GAMM</name>
<dbReference type="PANTHER" id="PTHR16026:SF0">
    <property type="entry name" value="CARTILAGE ACIDIC PROTEIN 1"/>
    <property type="match status" value="1"/>
</dbReference>
<gene>
    <name evidence="4" type="ORF">FE810_09640</name>
</gene>
<evidence type="ECO:0000313" key="4">
    <source>
        <dbReference type="EMBL" id="TLU65173.1"/>
    </source>
</evidence>
<dbReference type="OrthoDB" id="100785at2"/>
<dbReference type="InterPro" id="IPR013517">
    <property type="entry name" value="FG-GAP"/>
</dbReference>
<dbReference type="SUPFAM" id="SSF69318">
    <property type="entry name" value="Integrin alpha N-terminal domain"/>
    <property type="match status" value="2"/>
</dbReference>
<dbReference type="EMBL" id="VCBC01000008">
    <property type="protein sequence ID" value="TLU65173.1"/>
    <property type="molecule type" value="Genomic_DNA"/>
</dbReference>
<dbReference type="InterPro" id="IPR028994">
    <property type="entry name" value="Integrin_alpha_N"/>
</dbReference>
<dbReference type="RefSeq" id="WP_138319843.1">
    <property type="nucleotide sequence ID" value="NZ_VCBC01000008.1"/>
</dbReference>
<dbReference type="Pfam" id="PF13517">
    <property type="entry name" value="FG-GAP_3"/>
    <property type="match status" value="2"/>
</dbReference>
<evidence type="ECO:0000256" key="1">
    <source>
        <dbReference type="ARBA" id="ARBA00022729"/>
    </source>
</evidence>
<dbReference type="Pfam" id="PF07593">
    <property type="entry name" value="UnbV_ASPIC"/>
    <property type="match status" value="1"/>
</dbReference>
<comment type="caution">
    <text evidence="4">The sequence shown here is derived from an EMBL/GenBank/DDBJ whole genome shotgun (WGS) entry which is preliminary data.</text>
</comment>
<dbReference type="AlphaFoldDB" id="A0A5R9IL30"/>
<dbReference type="PANTHER" id="PTHR16026">
    <property type="entry name" value="CARTILAGE ACIDIC PROTEIN 1"/>
    <property type="match status" value="1"/>
</dbReference>
<proteinExistence type="predicted"/>
<dbReference type="Gene3D" id="2.130.10.130">
    <property type="entry name" value="Integrin alpha, N-terminal"/>
    <property type="match status" value="1"/>
</dbReference>
<evidence type="ECO:0000313" key="5">
    <source>
        <dbReference type="Proteomes" id="UP000307790"/>
    </source>
</evidence>
<dbReference type="Proteomes" id="UP000307790">
    <property type="component" value="Unassembled WGS sequence"/>
</dbReference>
<feature type="signal peptide" evidence="2">
    <location>
        <begin position="1"/>
        <end position="26"/>
    </location>
</feature>
<dbReference type="InterPro" id="IPR027039">
    <property type="entry name" value="Crtac1"/>
</dbReference>
<sequence length="662" mass="73451">MTTYWFRTALALLAVSYSLTSAQVKADSKPPMFIDISDSIGLAEPTSWKYGGPSVADVDQDGRLDFVLPNHDQHPAYLYFSQKDNTLLKHQTPIGQWDAHGIAPGDYDGDGDLDFLVSLGGGNGSQPQPPRLLKNQQGKFVDITVQAGIADMGARGRSVRWLDLDADGDLDFLQINATQIQGEKGPRNILFENLGNDTFKYRPSPVFEQMDAERVFITDLNDDGRPDLLGFAPYTPLVILQASSNFSFSDVTHDLLPSELSELAYVNAIAEADVNNDGLMDYYLARGKALYQIANNSIEYDQSHRRLDLRDEGNKSQDGVTFTGDRQVYLSDFYHFPRDRNVTALPLYLGKDKMTIAEVTDMTAIKAKQAQGFPNQLDKTGWYLGYLGQNQEGKHQWRLAWHLASNVAWDIRASVIGVDSFTADFDPQTPGIADVLLMGEAHANAKNKKPQVRFADASHRLPPLSKDNNQGVITGDFDNDGRSDFFVYRFGTLTQRQADVLMLNQGKRFNQNTEHGATHLPAKAHGDMGAAFDFNLDGKIDILSGDDDNGRWHLFANQLQNQHNFIRVEIGYSVNNIDAIDPIGAKVTLVSATSTQTRFVNSQSASHSQSLINTLHFGLGEDESVEKIVVQWRDGSIQEINDITINQQVFLGQRLIAPGKGK</sequence>
<protein>
    <submittedName>
        <fullName evidence="4">CRTAC1 family protein</fullName>
    </submittedName>
</protein>
<organism evidence="4 5">
    <name type="scientific">Thalassotalea litorea</name>
    <dbReference type="NCBI Taxonomy" id="2020715"/>
    <lineage>
        <taxon>Bacteria</taxon>
        <taxon>Pseudomonadati</taxon>
        <taxon>Pseudomonadota</taxon>
        <taxon>Gammaproteobacteria</taxon>
        <taxon>Alteromonadales</taxon>
        <taxon>Colwelliaceae</taxon>
        <taxon>Thalassotalea</taxon>
    </lineage>
</organism>
<evidence type="ECO:0000259" key="3">
    <source>
        <dbReference type="Pfam" id="PF07593"/>
    </source>
</evidence>